<protein>
    <submittedName>
        <fullName evidence="2">Uncharacterized protein</fullName>
    </submittedName>
</protein>
<evidence type="ECO:0000313" key="1">
    <source>
        <dbReference type="EMBL" id="CEK63332.1"/>
    </source>
</evidence>
<proteinExistence type="predicted"/>
<dbReference type="EMBL" id="HACG01016467">
    <property type="protein sequence ID" value="CEK63332.1"/>
    <property type="molecule type" value="Transcribed_RNA"/>
</dbReference>
<evidence type="ECO:0000313" key="2">
    <source>
        <dbReference type="EMBL" id="CEK63333.1"/>
    </source>
</evidence>
<dbReference type="AlphaFoldDB" id="A0A0B6Z454"/>
<organism evidence="2">
    <name type="scientific">Arion vulgaris</name>
    <dbReference type="NCBI Taxonomy" id="1028688"/>
    <lineage>
        <taxon>Eukaryota</taxon>
        <taxon>Metazoa</taxon>
        <taxon>Spiralia</taxon>
        <taxon>Lophotrochozoa</taxon>
        <taxon>Mollusca</taxon>
        <taxon>Gastropoda</taxon>
        <taxon>Heterobranchia</taxon>
        <taxon>Euthyneura</taxon>
        <taxon>Panpulmonata</taxon>
        <taxon>Eupulmonata</taxon>
        <taxon>Stylommatophora</taxon>
        <taxon>Helicina</taxon>
        <taxon>Arionoidea</taxon>
        <taxon>Arionidae</taxon>
        <taxon>Arion</taxon>
    </lineage>
</organism>
<reference evidence="2" key="1">
    <citation type="submission" date="2014-12" db="EMBL/GenBank/DDBJ databases">
        <title>Insight into the proteome of Arion vulgaris.</title>
        <authorList>
            <person name="Aradska J."/>
            <person name="Bulat T."/>
            <person name="Smidak R."/>
            <person name="Sarate P."/>
            <person name="Gangsoo J."/>
            <person name="Sialana F."/>
            <person name="Bilban M."/>
            <person name="Lubec G."/>
        </authorList>
    </citation>
    <scope>NUCLEOTIDE SEQUENCE</scope>
    <source>
        <tissue evidence="2">Skin</tissue>
    </source>
</reference>
<gene>
    <name evidence="2" type="primary">ORF47959</name>
    <name evidence="1" type="synonym">ORF47956</name>
</gene>
<dbReference type="EMBL" id="HACG01016468">
    <property type="protein sequence ID" value="CEK63333.1"/>
    <property type="molecule type" value="Transcribed_RNA"/>
</dbReference>
<sequence>MPVSAENECGMMALTKAILSWASGYVRHTAPIRPIMAPDAPTDIENGRRNNLLAAILANEENVPADR</sequence>
<name>A0A0B6Z454_9EUPU</name>
<accession>A0A0B6Z454</accession>